<dbReference type="EMBL" id="JBFXLQ010000010">
    <property type="protein sequence ID" value="KAL2869303.1"/>
    <property type="molecule type" value="Genomic_DNA"/>
</dbReference>
<name>A0ABR4LXP3_9EURO</name>
<gene>
    <name evidence="1" type="ORF">BJX67DRAFT_25206</name>
</gene>
<sequence>MFTLGDSCHRHTRINFVDILARRLESVLGWSSFHGHDGCLAITTCTMLLLYFHFRAQTWESLEIEHHHETYPPPTINMFNKIDIWIKSHVSTISSYRTRQHYIRARG</sequence>
<proteinExistence type="predicted"/>
<comment type="caution">
    <text evidence="1">The sequence shown here is derived from an EMBL/GenBank/DDBJ whole genome shotgun (WGS) entry which is preliminary data.</text>
</comment>
<dbReference type="RefSeq" id="XP_070888282.1">
    <property type="nucleotide sequence ID" value="XM_071026246.1"/>
</dbReference>
<protein>
    <submittedName>
        <fullName evidence="1">Uncharacterized protein</fullName>
    </submittedName>
</protein>
<keyword evidence="2" id="KW-1185">Reference proteome</keyword>
<dbReference type="Proteomes" id="UP001610432">
    <property type="component" value="Unassembled WGS sequence"/>
</dbReference>
<accession>A0ABR4LXP3</accession>
<organism evidence="1 2">
    <name type="scientific">Aspergillus lucknowensis</name>
    <dbReference type="NCBI Taxonomy" id="176173"/>
    <lineage>
        <taxon>Eukaryota</taxon>
        <taxon>Fungi</taxon>
        <taxon>Dikarya</taxon>
        <taxon>Ascomycota</taxon>
        <taxon>Pezizomycotina</taxon>
        <taxon>Eurotiomycetes</taxon>
        <taxon>Eurotiomycetidae</taxon>
        <taxon>Eurotiales</taxon>
        <taxon>Aspergillaceae</taxon>
        <taxon>Aspergillus</taxon>
        <taxon>Aspergillus subgen. Nidulantes</taxon>
    </lineage>
</organism>
<evidence type="ECO:0000313" key="2">
    <source>
        <dbReference type="Proteomes" id="UP001610432"/>
    </source>
</evidence>
<evidence type="ECO:0000313" key="1">
    <source>
        <dbReference type="EMBL" id="KAL2869303.1"/>
    </source>
</evidence>
<reference evidence="1 2" key="1">
    <citation type="submission" date="2024-07" db="EMBL/GenBank/DDBJ databases">
        <title>Section-level genome sequencing and comparative genomics of Aspergillus sections Usti and Cavernicolus.</title>
        <authorList>
            <consortium name="Lawrence Berkeley National Laboratory"/>
            <person name="Nybo J.L."/>
            <person name="Vesth T.C."/>
            <person name="Theobald S."/>
            <person name="Frisvad J.C."/>
            <person name="Larsen T.O."/>
            <person name="Kjaerboelling I."/>
            <person name="Rothschild-Mancinelli K."/>
            <person name="Lyhne E.K."/>
            <person name="Kogle M.E."/>
            <person name="Barry K."/>
            <person name="Clum A."/>
            <person name="Na H."/>
            <person name="Ledsgaard L."/>
            <person name="Lin J."/>
            <person name="Lipzen A."/>
            <person name="Kuo A."/>
            <person name="Riley R."/>
            <person name="Mondo S."/>
            <person name="Labutti K."/>
            <person name="Haridas S."/>
            <person name="Pangalinan J."/>
            <person name="Salamov A.A."/>
            <person name="Simmons B.A."/>
            <person name="Magnuson J.K."/>
            <person name="Chen J."/>
            <person name="Drula E."/>
            <person name="Henrissat B."/>
            <person name="Wiebenga A."/>
            <person name="Lubbers R.J."/>
            <person name="Gomes A.C."/>
            <person name="Macurrencykelacurrency M.R."/>
            <person name="Stajich J."/>
            <person name="Grigoriev I.V."/>
            <person name="Mortensen U.H."/>
            <person name="De Vries R.P."/>
            <person name="Baker S.E."/>
            <person name="Andersen M.R."/>
        </authorList>
    </citation>
    <scope>NUCLEOTIDE SEQUENCE [LARGE SCALE GENOMIC DNA]</scope>
    <source>
        <strain evidence="1 2">CBS 449.75</strain>
    </source>
</reference>
<dbReference type="GeneID" id="98141318"/>